<evidence type="ECO:0000313" key="4">
    <source>
        <dbReference type="Proteomes" id="UP000092504"/>
    </source>
</evidence>
<accession>A0A1B8P523</accession>
<evidence type="ECO:0000313" key="3">
    <source>
        <dbReference type="EMBL" id="OBX37361.1"/>
    </source>
</evidence>
<dbReference type="GO" id="GO:0009055">
    <property type="term" value="F:electron transfer activity"/>
    <property type="evidence" value="ECO:0007669"/>
    <property type="project" value="InterPro"/>
</dbReference>
<dbReference type="SUPFAM" id="SSF49503">
    <property type="entry name" value="Cupredoxins"/>
    <property type="match status" value="1"/>
</dbReference>
<dbReference type="AlphaFoldDB" id="A0A1B8P523"/>
<dbReference type="Gene3D" id="2.60.40.420">
    <property type="entry name" value="Cupredoxins - blue copper proteins"/>
    <property type="match status" value="1"/>
</dbReference>
<dbReference type="RefSeq" id="WP_013331623.1">
    <property type="nucleotide sequence ID" value="NZ_CP087224.1"/>
</dbReference>
<proteinExistence type="predicted"/>
<dbReference type="GO" id="GO:0005507">
    <property type="term" value="F:copper ion binding"/>
    <property type="evidence" value="ECO:0007669"/>
    <property type="project" value="InterPro"/>
</dbReference>
<dbReference type="Pfam" id="PF00127">
    <property type="entry name" value="Copper-bind"/>
    <property type="match status" value="1"/>
</dbReference>
<dbReference type="InterPro" id="IPR008972">
    <property type="entry name" value="Cupredoxin"/>
</dbReference>
<comment type="caution">
    <text evidence="3">The sequence shown here is derived from an EMBL/GenBank/DDBJ whole genome shotgun (WGS) entry which is preliminary data.</text>
</comment>
<dbReference type="OMA" id="HEFNLGD"/>
<dbReference type="InterPro" id="IPR000923">
    <property type="entry name" value="BlueCu_1"/>
</dbReference>
<dbReference type="GeneID" id="91009115"/>
<dbReference type="PANTHER" id="PTHR38439">
    <property type="entry name" value="AURACYANIN-B"/>
    <property type="match status" value="1"/>
</dbReference>
<reference evidence="3 4" key="1">
    <citation type="submission" date="2016-06" db="EMBL/GenBank/DDBJ databases">
        <title>Genome sequence of halotolerant plant growth promoting strain of Halomonas elongata HEK1 isolated from salterns of Rann of Kutch, Gujarat, India.</title>
        <authorList>
            <person name="Gaba S."/>
            <person name="Singh R.N."/>
            <person name="Abrol S."/>
            <person name="Kaushik R."/>
            <person name="Saxena A.K."/>
        </authorList>
    </citation>
    <scope>NUCLEOTIDE SEQUENCE [LARGE SCALE GENOMIC DNA]</scope>
    <source>
        <strain evidence="3 4">HEK1</strain>
    </source>
</reference>
<keyword evidence="2" id="KW-0186">Copper</keyword>
<dbReference type="InterPro" id="IPR050845">
    <property type="entry name" value="Cu-binding_ET"/>
</dbReference>
<dbReference type="Proteomes" id="UP000092504">
    <property type="component" value="Unassembled WGS sequence"/>
</dbReference>
<dbReference type="PATRIC" id="fig|2746.7.peg.1766"/>
<dbReference type="PANTHER" id="PTHR38439:SF3">
    <property type="entry name" value="COPPER-RESISTANT CUPROPROTEIN COPI"/>
    <property type="match status" value="1"/>
</dbReference>
<name>A0A1B8P523_HALEL</name>
<organism evidence="3 4">
    <name type="scientific">Halomonas elongata</name>
    <dbReference type="NCBI Taxonomy" id="2746"/>
    <lineage>
        <taxon>Bacteria</taxon>
        <taxon>Pseudomonadati</taxon>
        <taxon>Pseudomonadota</taxon>
        <taxon>Gammaproteobacteria</taxon>
        <taxon>Oceanospirillales</taxon>
        <taxon>Halomonadaceae</taxon>
        <taxon>Halomonas</taxon>
    </lineage>
</organism>
<dbReference type="EMBL" id="MAJD01000001">
    <property type="protein sequence ID" value="OBX37361.1"/>
    <property type="molecule type" value="Genomic_DNA"/>
</dbReference>
<evidence type="ECO:0000256" key="2">
    <source>
        <dbReference type="ARBA" id="ARBA00023008"/>
    </source>
</evidence>
<sequence length="164" mass="17458">MHKALLVALLSLASTTALGSAGHGSDNSPLDTSQPIDRTITLEAGDMWFTPDKLEIAPGQTVKFTITNTGKLEHEFVIGNPKAQAEHRAMMREMASSNGHDMSASHHHDNGQDSPASMPSVTVLPGETATLVWTAPEDIEALEFACNIPGHYKAGMNGDLQIKG</sequence>
<protein>
    <submittedName>
        <fullName evidence="3">Copper binding protein, plastocyanin/azurin family</fullName>
    </submittedName>
</protein>
<gene>
    <name evidence="3" type="ORF">A8U91_01721</name>
</gene>
<keyword evidence="1" id="KW-0479">Metal-binding</keyword>
<evidence type="ECO:0000256" key="1">
    <source>
        <dbReference type="ARBA" id="ARBA00022723"/>
    </source>
</evidence>